<sequence length="445" mass="49498">MNESLFIEFVRRIWPKLSLYVKEKINGTNKNLTYLHKTMLTKVYSPDQKWEGTSANTTYVAADMVAMDSPLSPKKRDSIARSNGELPKIGIKKILRETQINAINIMRAHLSNASTDAAKKSVLNRIITRMLDDGTACSIGIDERNEANFLTGLSDGIIIVEGDDDKNTGIGLRVDYGYLPEHSFGVVTTGEVTGDDIERVISKANDDGNSISVIMLALSTYNKMRQSQWAKELAANYRGQTFDNDTKLPVPTSTLFDEAFSDQYNGISFLKIDRSVTYEKNGKRVSYKPWNANKLIFLPSADNVGSFVWGTLAEATNPVNGVEYTTVDEYKLISRYSKTDPLQEFTNGQAICLPVIENVDQIYSLDILEAQEVNTTEEEKDTSGVKITIWGATYKKPEFVTKYNKIAGKNLTSTVSDDKLIAAVNRLSDADEEALKKAVESHKAS</sequence>
<reference evidence="1" key="1">
    <citation type="submission" date="2022-08" db="EMBL/GenBank/DDBJ databases">
        <title>Genome Sequencing of Bacteroides fragilis Group Isolates with Nanopore Technology.</title>
        <authorList>
            <person name="Tisza M.J."/>
            <person name="Smith D."/>
            <person name="Dekker J.P."/>
        </authorList>
    </citation>
    <scope>NUCLEOTIDE SEQUENCE</scope>
    <source>
        <strain evidence="1">BFG-527</strain>
    </source>
</reference>
<dbReference type="RefSeq" id="WP_258902572.1">
    <property type="nucleotide sequence ID" value="NZ_CP103141.1"/>
</dbReference>
<name>A0ABY5T563_9BACE</name>
<proteinExistence type="predicted"/>
<protein>
    <submittedName>
        <fullName evidence="1">Major capsid protein</fullName>
    </submittedName>
</protein>
<evidence type="ECO:0000313" key="2">
    <source>
        <dbReference type="Proteomes" id="UP001060104"/>
    </source>
</evidence>
<dbReference type="Proteomes" id="UP001060104">
    <property type="component" value="Chromosome"/>
</dbReference>
<accession>A0ABY5T563</accession>
<dbReference type="EMBL" id="CP103141">
    <property type="protein sequence ID" value="UVQ72755.1"/>
    <property type="molecule type" value="Genomic_DNA"/>
</dbReference>
<evidence type="ECO:0000313" key="1">
    <source>
        <dbReference type="EMBL" id="UVQ72755.1"/>
    </source>
</evidence>
<organism evidence="1 2">
    <name type="scientific">Bacteroides faecis</name>
    <dbReference type="NCBI Taxonomy" id="674529"/>
    <lineage>
        <taxon>Bacteria</taxon>
        <taxon>Pseudomonadati</taxon>
        <taxon>Bacteroidota</taxon>
        <taxon>Bacteroidia</taxon>
        <taxon>Bacteroidales</taxon>
        <taxon>Bacteroidaceae</taxon>
        <taxon>Bacteroides</taxon>
    </lineage>
</organism>
<keyword evidence="2" id="KW-1185">Reference proteome</keyword>
<gene>
    <name evidence="1" type="ORF">NXY30_16960</name>
</gene>